<name>A0AAD9HH90_9PEZI</name>
<accession>A0AAD9HH90</accession>
<organism evidence="2 3">
    <name type="scientific">Colletotrichum zoysiae</name>
    <dbReference type="NCBI Taxonomy" id="1216348"/>
    <lineage>
        <taxon>Eukaryota</taxon>
        <taxon>Fungi</taxon>
        <taxon>Dikarya</taxon>
        <taxon>Ascomycota</taxon>
        <taxon>Pezizomycotina</taxon>
        <taxon>Sordariomycetes</taxon>
        <taxon>Hypocreomycetidae</taxon>
        <taxon>Glomerellales</taxon>
        <taxon>Glomerellaceae</taxon>
        <taxon>Colletotrichum</taxon>
        <taxon>Colletotrichum graminicola species complex</taxon>
    </lineage>
</organism>
<dbReference type="EMBL" id="MU842883">
    <property type="protein sequence ID" value="KAK2028116.1"/>
    <property type="molecule type" value="Genomic_DNA"/>
</dbReference>
<sequence length="59" mass="6326">MRFSNTVLVSITMALVHAYPLKHDNIGLDADLAYNKPAAVARAEVDADLAYNKPAAVAK</sequence>
<keyword evidence="1" id="KW-0732">Signal</keyword>
<feature type="chain" id="PRO_5042249024" evidence="1">
    <location>
        <begin position="19"/>
        <end position="59"/>
    </location>
</feature>
<dbReference type="Proteomes" id="UP001232148">
    <property type="component" value="Unassembled WGS sequence"/>
</dbReference>
<gene>
    <name evidence="2" type="ORF">LX32DRAFT_728896</name>
</gene>
<keyword evidence="3" id="KW-1185">Reference proteome</keyword>
<proteinExistence type="predicted"/>
<dbReference type="AlphaFoldDB" id="A0AAD9HH90"/>
<reference evidence="2" key="1">
    <citation type="submission" date="2021-06" db="EMBL/GenBank/DDBJ databases">
        <title>Comparative genomics, transcriptomics and evolutionary studies reveal genomic signatures of adaptation to plant cell wall in hemibiotrophic fungi.</title>
        <authorList>
            <consortium name="DOE Joint Genome Institute"/>
            <person name="Baroncelli R."/>
            <person name="Diaz J.F."/>
            <person name="Benocci T."/>
            <person name="Peng M."/>
            <person name="Battaglia E."/>
            <person name="Haridas S."/>
            <person name="Andreopoulos W."/>
            <person name="Labutti K."/>
            <person name="Pangilinan J."/>
            <person name="Floch G.L."/>
            <person name="Makela M.R."/>
            <person name="Henrissat B."/>
            <person name="Grigoriev I.V."/>
            <person name="Crouch J.A."/>
            <person name="De Vries R.P."/>
            <person name="Sukno S.A."/>
            <person name="Thon M.R."/>
        </authorList>
    </citation>
    <scope>NUCLEOTIDE SEQUENCE</scope>
    <source>
        <strain evidence="2">MAFF235873</strain>
    </source>
</reference>
<protein>
    <submittedName>
        <fullName evidence="2">Uncharacterized protein</fullName>
    </submittedName>
</protein>
<evidence type="ECO:0000256" key="1">
    <source>
        <dbReference type="SAM" id="SignalP"/>
    </source>
</evidence>
<feature type="signal peptide" evidence="1">
    <location>
        <begin position="1"/>
        <end position="18"/>
    </location>
</feature>
<evidence type="ECO:0000313" key="2">
    <source>
        <dbReference type="EMBL" id="KAK2028116.1"/>
    </source>
</evidence>
<comment type="caution">
    <text evidence="2">The sequence shown here is derived from an EMBL/GenBank/DDBJ whole genome shotgun (WGS) entry which is preliminary data.</text>
</comment>
<evidence type="ECO:0000313" key="3">
    <source>
        <dbReference type="Proteomes" id="UP001232148"/>
    </source>
</evidence>